<accession>A0A6J5ATN3</accession>
<dbReference type="RefSeq" id="WP_054430539.1">
    <property type="nucleotide sequence ID" value="NZ_CADIJR010000044.1"/>
</dbReference>
<evidence type="ECO:0008006" key="4">
    <source>
        <dbReference type="Google" id="ProtNLM"/>
    </source>
</evidence>
<dbReference type="AlphaFoldDB" id="A0A6J5ATN3"/>
<gene>
    <name evidence="2" type="ORF">LMG26845_04016</name>
</gene>
<evidence type="ECO:0000313" key="2">
    <source>
        <dbReference type="EMBL" id="CAB3676071.1"/>
    </source>
</evidence>
<evidence type="ECO:0000256" key="1">
    <source>
        <dbReference type="SAM" id="Phobius"/>
    </source>
</evidence>
<keyword evidence="1" id="KW-1133">Transmembrane helix</keyword>
<proteinExistence type="predicted"/>
<dbReference type="GeneID" id="92899889"/>
<dbReference type="PANTHER" id="PTHR40115:SF1">
    <property type="entry name" value="INNER MEMBRANE PROTEIN WITH PEPSY TM HELIX"/>
    <property type="match status" value="1"/>
</dbReference>
<keyword evidence="1" id="KW-0812">Transmembrane</keyword>
<dbReference type="PANTHER" id="PTHR40115">
    <property type="entry name" value="INNER MEMBRANE PROTEIN WITH PEPSY TM HELIX"/>
    <property type="match status" value="1"/>
</dbReference>
<organism evidence="2 3">
    <name type="scientific">Achromobacter insuavis</name>
    <dbReference type="NCBI Taxonomy" id="1287735"/>
    <lineage>
        <taxon>Bacteria</taxon>
        <taxon>Pseudomonadati</taxon>
        <taxon>Pseudomonadota</taxon>
        <taxon>Betaproteobacteria</taxon>
        <taxon>Burkholderiales</taxon>
        <taxon>Alcaligenaceae</taxon>
        <taxon>Achromobacter</taxon>
    </lineage>
</organism>
<dbReference type="Proteomes" id="UP000507979">
    <property type="component" value="Unassembled WGS sequence"/>
</dbReference>
<feature type="transmembrane region" description="Helical" evidence="1">
    <location>
        <begin position="201"/>
        <end position="222"/>
    </location>
</feature>
<reference evidence="2 3" key="1">
    <citation type="submission" date="2020-04" db="EMBL/GenBank/DDBJ databases">
        <authorList>
            <person name="De Canck E."/>
        </authorList>
    </citation>
    <scope>NUCLEOTIDE SEQUENCE [LARGE SCALE GENOMIC DNA]</scope>
    <source>
        <strain evidence="2 3">LMG 26845</strain>
    </source>
</reference>
<evidence type="ECO:0000313" key="3">
    <source>
        <dbReference type="Proteomes" id="UP000507979"/>
    </source>
</evidence>
<sequence>MSLASANSAIARPPRPPARRGQYLKALRKAHGWLGLWGALLGLLFGASGILQNHRAVLKIDMPGPAVETLQLQAPAGLPRTDAAVGQWLQQALKLDKPVERVRKEAAQDVRWGDVTARQPERWQALFRAPGYQVQVEFWPQSGAASARRSSASWWGVIQNFHRANGTGVAWVLLSDTIGGALIALCLTGVLLWTELEKRKLIGLAIAFASVIACLAAVAQSWA</sequence>
<keyword evidence="3" id="KW-1185">Reference proteome</keyword>
<dbReference type="InterPro" id="IPR032307">
    <property type="entry name" value="PepSY_TM-like_2"/>
</dbReference>
<feature type="transmembrane region" description="Helical" evidence="1">
    <location>
        <begin position="169"/>
        <end position="194"/>
    </location>
</feature>
<feature type="transmembrane region" description="Helical" evidence="1">
    <location>
        <begin position="30"/>
        <end position="51"/>
    </location>
</feature>
<keyword evidence="1" id="KW-0472">Membrane</keyword>
<name>A0A6J5ATN3_9BURK</name>
<protein>
    <recommendedName>
        <fullName evidence="4">PepSY domain-containing protein</fullName>
    </recommendedName>
</protein>
<dbReference type="Pfam" id="PF16357">
    <property type="entry name" value="PepSY_TM_like_2"/>
    <property type="match status" value="1"/>
</dbReference>
<dbReference type="EMBL" id="CADIJR010000044">
    <property type="protein sequence ID" value="CAB3676071.1"/>
    <property type="molecule type" value="Genomic_DNA"/>
</dbReference>